<evidence type="ECO:0000313" key="1">
    <source>
        <dbReference type="EMBL" id="KAJ1912032.1"/>
    </source>
</evidence>
<organism evidence="1 2">
    <name type="scientific">Tieghemiomyces parasiticus</name>
    <dbReference type="NCBI Taxonomy" id="78921"/>
    <lineage>
        <taxon>Eukaryota</taxon>
        <taxon>Fungi</taxon>
        <taxon>Fungi incertae sedis</taxon>
        <taxon>Zoopagomycota</taxon>
        <taxon>Kickxellomycotina</taxon>
        <taxon>Dimargaritomycetes</taxon>
        <taxon>Dimargaritales</taxon>
        <taxon>Dimargaritaceae</taxon>
        <taxon>Tieghemiomyces</taxon>
    </lineage>
</organism>
<proteinExistence type="predicted"/>
<protein>
    <submittedName>
        <fullName evidence="1">Uncharacterized protein</fullName>
    </submittedName>
</protein>
<accession>A0A9W7ZRZ6</accession>
<reference evidence="1" key="1">
    <citation type="submission" date="2022-07" db="EMBL/GenBank/DDBJ databases">
        <title>Phylogenomic reconstructions and comparative analyses of Kickxellomycotina fungi.</title>
        <authorList>
            <person name="Reynolds N.K."/>
            <person name="Stajich J.E."/>
            <person name="Barry K."/>
            <person name="Grigoriev I.V."/>
            <person name="Crous P."/>
            <person name="Smith M.E."/>
        </authorList>
    </citation>
    <scope>NUCLEOTIDE SEQUENCE</scope>
    <source>
        <strain evidence="1">RSA 861</strain>
    </source>
</reference>
<gene>
    <name evidence="1" type="ORF">IWQ60_009854</name>
</gene>
<dbReference type="AlphaFoldDB" id="A0A9W7ZRZ6"/>
<sequence>MIRATDLPGTSDGLDSSAASYAPICSILRHINRLDLTGDGEILGDLAGVKTASLPSYAVSSGSSEVYLYHSFSILAKAYRKAFDKLSNSGWYLHLPTRRVTAPGKYVFRIYNDPGWGMRAALVATPEGKVPGGHAMPKEYLLELSPNDDELAIGIMNDCIEHWNTRNK</sequence>
<name>A0A9W7ZRZ6_9FUNG</name>
<dbReference type="Proteomes" id="UP001150569">
    <property type="component" value="Unassembled WGS sequence"/>
</dbReference>
<keyword evidence="2" id="KW-1185">Reference proteome</keyword>
<evidence type="ECO:0000313" key="2">
    <source>
        <dbReference type="Proteomes" id="UP001150569"/>
    </source>
</evidence>
<dbReference type="EMBL" id="JANBPT010000869">
    <property type="protein sequence ID" value="KAJ1912032.1"/>
    <property type="molecule type" value="Genomic_DNA"/>
</dbReference>
<comment type="caution">
    <text evidence="1">The sequence shown here is derived from an EMBL/GenBank/DDBJ whole genome shotgun (WGS) entry which is preliminary data.</text>
</comment>